<dbReference type="AlphaFoldDB" id="A0A6J6NX35"/>
<sequence>MNLKVAVAGASGYVGGELIGLIQKHPNLELVTVTANSNVGQTLGSIHEVDAAISGLVFQETSKEVLANHDVVFLALPHTKSAEVAQWLSDETLVLDCGADFRLESAADFEKFYHSPHAGTWVYGMPELLVSKSTKLREKLVGAKRIAVPGCNATAVTLAFAPLLAHGVIEPKDLVSTLSVGTSGAGKNSEVNDGNKPALTSAYAYQVGGIHRHIPEIAQNLNRVSNSAVSLTFTPVLVPMFRGILAVNTAELVAGKSLADVRSAFEAAYGDERNVQLLTDGEYPDTASVENKNLALIGVAIDEATNRVVVISAIDNLVKGTAGAAIQSLNIACGFQEDTGLSND</sequence>
<dbReference type="InterPro" id="IPR000706">
    <property type="entry name" value="AGPR_type-1"/>
</dbReference>
<keyword evidence="1" id="KW-0055">Arginine biosynthesis</keyword>
<dbReference type="PANTHER" id="PTHR32338">
    <property type="entry name" value="N-ACETYL-GAMMA-GLUTAMYL-PHOSPHATE REDUCTASE, CHLOROPLASTIC-RELATED-RELATED"/>
    <property type="match status" value="1"/>
</dbReference>
<evidence type="ECO:0000259" key="6">
    <source>
        <dbReference type="SMART" id="SM00859"/>
    </source>
</evidence>
<dbReference type="Gene3D" id="3.40.50.720">
    <property type="entry name" value="NAD(P)-binding Rossmann-like Domain"/>
    <property type="match status" value="1"/>
</dbReference>
<dbReference type="GO" id="GO:0070401">
    <property type="term" value="F:NADP+ binding"/>
    <property type="evidence" value="ECO:0007669"/>
    <property type="project" value="InterPro"/>
</dbReference>
<dbReference type="InterPro" id="IPR023013">
    <property type="entry name" value="AGPR_AS"/>
</dbReference>
<dbReference type="GO" id="GO:0051287">
    <property type="term" value="F:NAD binding"/>
    <property type="evidence" value="ECO:0007669"/>
    <property type="project" value="InterPro"/>
</dbReference>
<dbReference type="Pfam" id="PF01118">
    <property type="entry name" value="Semialdhyde_dh"/>
    <property type="match status" value="1"/>
</dbReference>
<organism evidence="7">
    <name type="scientific">freshwater metagenome</name>
    <dbReference type="NCBI Taxonomy" id="449393"/>
    <lineage>
        <taxon>unclassified sequences</taxon>
        <taxon>metagenomes</taxon>
        <taxon>ecological metagenomes</taxon>
    </lineage>
</organism>
<evidence type="ECO:0000256" key="1">
    <source>
        <dbReference type="ARBA" id="ARBA00022571"/>
    </source>
</evidence>
<proteinExistence type="inferred from homology"/>
<dbReference type="SUPFAM" id="SSF51735">
    <property type="entry name" value="NAD(P)-binding Rossmann-fold domains"/>
    <property type="match status" value="1"/>
</dbReference>
<dbReference type="HAMAP" id="MF_00150">
    <property type="entry name" value="ArgC_type1"/>
    <property type="match status" value="1"/>
</dbReference>
<dbReference type="Gene3D" id="3.30.360.10">
    <property type="entry name" value="Dihydrodipicolinate Reductase, domain 2"/>
    <property type="match status" value="1"/>
</dbReference>
<feature type="domain" description="Semialdehyde dehydrogenase NAD-binding" evidence="6">
    <location>
        <begin position="4"/>
        <end position="136"/>
    </location>
</feature>
<dbReference type="InterPro" id="IPR050085">
    <property type="entry name" value="AGPR"/>
</dbReference>
<keyword evidence="2" id="KW-0028">Amino-acid biosynthesis</keyword>
<evidence type="ECO:0000256" key="3">
    <source>
        <dbReference type="ARBA" id="ARBA00022857"/>
    </source>
</evidence>
<gene>
    <name evidence="7" type="ORF">UFOPK2373_00788</name>
</gene>
<dbReference type="CDD" id="cd23934">
    <property type="entry name" value="AGPR_1_C"/>
    <property type="match status" value="1"/>
</dbReference>
<dbReference type="PANTHER" id="PTHR32338:SF10">
    <property type="entry name" value="N-ACETYL-GAMMA-GLUTAMYL-PHOSPHATE REDUCTASE, CHLOROPLASTIC-RELATED"/>
    <property type="match status" value="1"/>
</dbReference>
<evidence type="ECO:0000256" key="2">
    <source>
        <dbReference type="ARBA" id="ARBA00022605"/>
    </source>
</evidence>
<dbReference type="GO" id="GO:0006526">
    <property type="term" value="P:L-arginine biosynthetic process"/>
    <property type="evidence" value="ECO:0007669"/>
    <property type="project" value="UniProtKB-KW"/>
</dbReference>
<dbReference type="InterPro" id="IPR036291">
    <property type="entry name" value="NAD(P)-bd_dom_sf"/>
</dbReference>
<dbReference type="PROSITE" id="PS01224">
    <property type="entry name" value="ARGC"/>
    <property type="match status" value="1"/>
</dbReference>
<name>A0A6J6NX35_9ZZZZ</name>
<accession>A0A6J6NX35</accession>
<dbReference type="GO" id="GO:0003942">
    <property type="term" value="F:N-acetyl-gamma-glutamyl-phosphate reductase activity"/>
    <property type="evidence" value="ECO:0007669"/>
    <property type="project" value="InterPro"/>
</dbReference>
<reference evidence="7" key="1">
    <citation type="submission" date="2020-05" db="EMBL/GenBank/DDBJ databases">
        <authorList>
            <person name="Chiriac C."/>
            <person name="Salcher M."/>
            <person name="Ghai R."/>
            <person name="Kavagutti S V."/>
        </authorList>
    </citation>
    <scope>NUCLEOTIDE SEQUENCE</scope>
</reference>
<evidence type="ECO:0000313" key="7">
    <source>
        <dbReference type="EMBL" id="CAB4690836.1"/>
    </source>
</evidence>
<dbReference type="NCBIfam" id="TIGR01850">
    <property type="entry name" value="argC"/>
    <property type="match status" value="1"/>
</dbReference>
<evidence type="ECO:0000256" key="5">
    <source>
        <dbReference type="ARBA" id="ARBA00029440"/>
    </source>
</evidence>
<dbReference type="SUPFAM" id="SSF55347">
    <property type="entry name" value="Glyceraldehyde-3-phosphate dehydrogenase-like, C-terminal domain"/>
    <property type="match status" value="1"/>
</dbReference>
<comment type="pathway">
    <text evidence="5">Amino-acid biosynthesis.</text>
</comment>
<dbReference type="Pfam" id="PF22698">
    <property type="entry name" value="Semialdhyde_dhC_1"/>
    <property type="match status" value="1"/>
</dbReference>
<dbReference type="CDD" id="cd24148">
    <property type="entry name" value="AGPR_1_actinobacAGPR_like"/>
    <property type="match status" value="1"/>
</dbReference>
<evidence type="ECO:0000256" key="4">
    <source>
        <dbReference type="ARBA" id="ARBA00023002"/>
    </source>
</evidence>
<dbReference type="InterPro" id="IPR000534">
    <property type="entry name" value="Semialdehyde_DH_NAD-bd"/>
</dbReference>
<protein>
    <submittedName>
        <fullName evidence="7">Unannotated protein</fullName>
    </submittedName>
</protein>
<dbReference type="InterPro" id="IPR058924">
    <property type="entry name" value="AGPR_dimerisation_dom"/>
</dbReference>
<keyword evidence="4" id="KW-0560">Oxidoreductase</keyword>
<dbReference type="SMART" id="SM00859">
    <property type="entry name" value="Semialdhyde_dh"/>
    <property type="match status" value="1"/>
</dbReference>
<dbReference type="EMBL" id="CAEZXL010000133">
    <property type="protein sequence ID" value="CAB4690836.1"/>
    <property type="molecule type" value="Genomic_DNA"/>
</dbReference>
<keyword evidence="3" id="KW-0521">NADP</keyword>